<dbReference type="STRING" id="1802055.A3A74_05115"/>
<dbReference type="Pfam" id="PF25967">
    <property type="entry name" value="RND-MFP_C"/>
    <property type="match status" value="1"/>
</dbReference>
<evidence type="ECO:0000313" key="3">
    <source>
        <dbReference type="Proteomes" id="UP000179270"/>
    </source>
</evidence>
<dbReference type="AlphaFoldDB" id="A0A1F7I7R6"/>
<gene>
    <name evidence="2" type="ORF">A3A74_05115</name>
</gene>
<reference evidence="2 3" key="1">
    <citation type="journal article" date="2016" name="Nat. Commun.">
        <title>Thousands of microbial genomes shed light on interconnected biogeochemical processes in an aquifer system.</title>
        <authorList>
            <person name="Anantharaman K."/>
            <person name="Brown C.T."/>
            <person name="Hug L.A."/>
            <person name="Sharon I."/>
            <person name="Castelle C.J."/>
            <person name="Probst A.J."/>
            <person name="Thomas B.C."/>
            <person name="Singh A."/>
            <person name="Wilkins M.J."/>
            <person name="Karaoz U."/>
            <person name="Brodie E.L."/>
            <person name="Williams K.H."/>
            <person name="Hubbard S.S."/>
            <person name="Banfield J.F."/>
        </authorList>
    </citation>
    <scope>NUCLEOTIDE SEQUENCE [LARGE SCALE GENOMIC DNA]</scope>
</reference>
<dbReference type="GO" id="GO:0015562">
    <property type="term" value="F:efflux transmembrane transporter activity"/>
    <property type="evidence" value="ECO:0007669"/>
    <property type="project" value="TreeGrafter"/>
</dbReference>
<feature type="domain" description="Multidrug resistance protein MdtA-like C-terminal permuted SH3" evidence="1">
    <location>
        <begin position="158"/>
        <end position="209"/>
    </location>
</feature>
<evidence type="ECO:0000313" key="2">
    <source>
        <dbReference type="EMBL" id="OGK39322.1"/>
    </source>
</evidence>
<comment type="caution">
    <text evidence="2">The sequence shown here is derived from an EMBL/GenBank/DDBJ whole genome shotgun (WGS) entry which is preliminary data.</text>
</comment>
<dbReference type="Gene3D" id="2.40.420.20">
    <property type="match status" value="1"/>
</dbReference>
<dbReference type="Proteomes" id="UP000179270">
    <property type="component" value="Unassembled WGS sequence"/>
</dbReference>
<protein>
    <recommendedName>
        <fullName evidence="1">Multidrug resistance protein MdtA-like C-terminal permuted SH3 domain-containing protein</fullName>
    </recommendedName>
</protein>
<dbReference type="Gene3D" id="2.40.30.170">
    <property type="match status" value="1"/>
</dbReference>
<name>A0A1F7I7R6_9BACT</name>
<organism evidence="2 3">
    <name type="scientific">Candidatus Roizmanbacteria bacterium RIFCSPLOWO2_01_FULL_35_13</name>
    <dbReference type="NCBI Taxonomy" id="1802055"/>
    <lineage>
        <taxon>Bacteria</taxon>
        <taxon>Candidatus Roizmaniibacteriota</taxon>
    </lineage>
</organism>
<evidence type="ECO:0000259" key="1">
    <source>
        <dbReference type="Pfam" id="PF25967"/>
    </source>
</evidence>
<sequence length="213" mass="23611">MSEDARRSAIRVLDAAQYDLNNAVIDVELKNLAIEYSYLSTPIEGLVVSVGSPYAGVNATPLQAEIEIINPNTIYFSATADQTDAVRLKQGMSGKITFDAYPDETFNGNLYYISFIPKEDETGTVYKLKFQLDDKSMALPLKMKMTGDLDINLSESKNVLSIPSGFIKKDKKGDYVRVNNQGNEEKKYIKKGKEIGGDVIIRSGLEQGDVIYD</sequence>
<dbReference type="GO" id="GO:1990281">
    <property type="term" value="C:efflux pump complex"/>
    <property type="evidence" value="ECO:0007669"/>
    <property type="project" value="TreeGrafter"/>
</dbReference>
<accession>A0A1F7I7R6</accession>
<dbReference type="InterPro" id="IPR058627">
    <property type="entry name" value="MdtA-like_C"/>
</dbReference>
<dbReference type="PANTHER" id="PTHR30469">
    <property type="entry name" value="MULTIDRUG RESISTANCE PROTEIN MDTA"/>
    <property type="match status" value="1"/>
</dbReference>
<dbReference type="EMBL" id="MGAF01000052">
    <property type="protein sequence ID" value="OGK39322.1"/>
    <property type="molecule type" value="Genomic_DNA"/>
</dbReference>
<proteinExistence type="predicted"/>